<sequence length="234" mass="23887">MSRWHPDQWLIEHDVPRPPAELVRELARYPTTQIADSGAPVGVVGPGITALTSATEICGPAVTLWTKPGDILFVLKSPDLVGAGDVVVIDGGGHTDAALIGDIIGGAIRARGGVGLVVDGAVRDLDGLREVGLPTFARGTHPATRSNEGPGALNVVVQLGGVVVAPGDIIRADSSGIVVVPARHAAVVLERTRAVAEKEEGWRREMAGGASIAQVLGIDARIAELGGADPDAAG</sequence>
<evidence type="ECO:0000313" key="14">
    <source>
        <dbReference type="Proteomes" id="UP001165283"/>
    </source>
</evidence>
<dbReference type="GO" id="GO:0008168">
    <property type="term" value="F:methyltransferase activity"/>
    <property type="evidence" value="ECO:0007669"/>
    <property type="project" value="UniProtKB-KW"/>
</dbReference>
<dbReference type="SUPFAM" id="SSF89562">
    <property type="entry name" value="RraA-like"/>
    <property type="match status" value="1"/>
</dbReference>
<reference evidence="13" key="1">
    <citation type="submission" date="2021-04" db="EMBL/GenBank/DDBJ databases">
        <title>Pseudonocardia sp. nov., isolated from sandy soil of mangrove forest.</title>
        <authorList>
            <person name="Zan Z."/>
            <person name="Huang R."/>
            <person name="Liu W."/>
        </authorList>
    </citation>
    <scope>NUCLEOTIDE SEQUENCE</scope>
    <source>
        <strain evidence="13">S2-4</strain>
    </source>
</reference>
<accession>A0ABT1A277</accession>
<evidence type="ECO:0000256" key="11">
    <source>
        <dbReference type="ARBA" id="ARBA00032305"/>
    </source>
</evidence>
<dbReference type="PANTHER" id="PTHR33254">
    <property type="entry name" value="4-HYDROXY-4-METHYL-2-OXOGLUTARATE ALDOLASE 3-RELATED"/>
    <property type="match status" value="1"/>
</dbReference>
<dbReference type="Gene3D" id="3.50.30.40">
    <property type="entry name" value="Ribonuclease E inhibitor RraA/RraA-like"/>
    <property type="match status" value="1"/>
</dbReference>
<keyword evidence="13" id="KW-0808">Transferase</keyword>
<evidence type="ECO:0000256" key="3">
    <source>
        <dbReference type="ARBA" id="ARBA00008621"/>
    </source>
</evidence>
<protein>
    <recommendedName>
        <fullName evidence="7">Putative 4-hydroxy-4-methyl-2-oxoglutarate aldolase</fullName>
        <ecNumber evidence="6">4.1.1.112</ecNumber>
        <ecNumber evidence="5">4.1.3.17</ecNumber>
    </recommendedName>
    <alternativeName>
        <fullName evidence="11">Oxaloacetate decarboxylase</fullName>
    </alternativeName>
    <alternativeName>
        <fullName evidence="9">Regulator of ribonuclease activity homolog</fullName>
    </alternativeName>
    <alternativeName>
        <fullName evidence="10">RraA-like protein</fullName>
    </alternativeName>
</protein>
<comment type="catalytic activity">
    <reaction evidence="1">
        <text>4-hydroxy-4-methyl-2-oxoglutarate = 2 pyruvate</text>
        <dbReference type="Rhea" id="RHEA:22748"/>
        <dbReference type="ChEBI" id="CHEBI:15361"/>
        <dbReference type="ChEBI" id="CHEBI:58276"/>
        <dbReference type="EC" id="4.1.3.17"/>
    </reaction>
</comment>
<evidence type="ECO:0000256" key="1">
    <source>
        <dbReference type="ARBA" id="ARBA00001342"/>
    </source>
</evidence>
<dbReference type="Pfam" id="PF03737">
    <property type="entry name" value="RraA-like"/>
    <property type="match status" value="1"/>
</dbReference>
<evidence type="ECO:0000256" key="8">
    <source>
        <dbReference type="ARBA" id="ARBA00025046"/>
    </source>
</evidence>
<comment type="cofactor">
    <cofactor evidence="2">
        <name>a divalent metal cation</name>
        <dbReference type="ChEBI" id="CHEBI:60240"/>
    </cofactor>
</comment>
<dbReference type="CDD" id="cd16841">
    <property type="entry name" value="RraA_family"/>
    <property type="match status" value="1"/>
</dbReference>
<comment type="function">
    <text evidence="8">Catalyzes the aldol cleavage of 4-hydroxy-4-methyl-2-oxoglutarate (HMG) into 2 molecules of pyruvate. Also contains a secondary oxaloacetate (OAA) decarboxylase activity due to the common pyruvate enolate transition state formed following C-C bond cleavage in the retro-aldol and decarboxylation reactions.</text>
</comment>
<evidence type="ECO:0000256" key="5">
    <source>
        <dbReference type="ARBA" id="ARBA00012213"/>
    </source>
</evidence>
<evidence type="ECO:0000256" key="4">
    <source>
        <dbReference type="ARBA" id="ARBA00011233"/>
    </source>
</evidence>
<evidence type="ECO:0000256" key="6">
    <source>
        <dbReference type="ARBA" id="ARBA00012947"/>
    </source>
</evidence>
<evidence type="ECO:0000313" key="13">
    <source>
        <dbReference type="EMBL" id="MCO1656984.1"/>
    </source>
</evidence>
<gene>
    <name evidence="13" type="ORF">KDL28_18140</name>
</gene>
<comment type="subunit">
    <text evidence="4">Homotrimer.</text>
</comment>
<proteinExistence type="inferred from homology"/>
<dbReference type="EC" id="4.1.3.17" evidence="5"/>
<keyword evidence="14" id="KW-1185">Reference proteome</keyword>
<dbReference type="Proteomes" id="UP001165283">
    <property type="component" value="Unassembled WGS sequence"/>
</dbReference>
<evidence type="ECO:0000256" key="7">
    <source>
        <dbReference type="ARBA" id="ARBA00016549"/>
    </source>
</evidence>
<dbReference type="InterPro" id="IPR005493">
    <property type="entry name" value="RraA/RraA-like"/>
</dbReference>
<organism evidence="13 14">
    <name type="scientific">Pseudonocardia humida</name>
    <dbReference type="NCBI Taxonomy" id="2800819"/>
    <lineage>
        <taxon>Bacteria</taxon>
        <taxon>Bacillati</taxon>
        <taxon>Actinomycetota</taxon>
        <taxon>Actinomycetes</taxon>
        <taxon>Pseudonocardiales</taxon>
        <taxon>Pseudonocardiaceae</taxon>
        <taxon>Pseudonocardia</taxon>
    </lineage>
</organism>
<evidence type="ECO:0000256" key="10">
    <source>
        <dbReference type="ARBA" id="ARBA00030169"/>
    </source>
</evidence>
<dbReference type="EC" id="4.1.1.112" evidence="6"/>
<dbReference type="InterPro" id="IPR036704">
    <property type="entry name" value="RraA/RraA-like_sf"/>
</dbReference>
<comment type="catalytic activity">
    <reaction evidence="12">
        <text>oxaloacetate + H(+) = pyruvate + CO2</text>
        <dbReference type="Rhea" id="RHEA:15641"/>
        <dbReference type="ChEBI" id="CHEBI:15361"/>
        <dbReference type="ChEBI" id="CHEBI:15378"/>
        <dbReference type="ChEBI" id="CHEBI:16452"/>
        <dbReference type="ChEBI" id="CHEBI:16526"/>
        <dbReference type="EC" id="4.1.1.112"/>
    </reaction>
</comment>
<dbReference type="EMBL" id="JAGSOV010000039">
    <property type="protein sequence ID" value="MCO1656984.1"/>
    <property type="molecule type" value="Genomic_DNA"/>
</dbReference>
<evidence type="ECO:0000256" key="9">
    <source>
        <dbReference type="ARBA" id="ARBA00029596"/>
    </source>
</evidence>
<dbReference type="GO" id="GO:0032259">
    <property type="term" value="P:methylation"/>
    <property type="evidence" value="ECO:0007669"/>
    <property type="project" value="UniProtKB-KW"/>
</dbReference>
<evidence type="ECO:0000256" key="2">
    <source>
        <dbReference type="ARBA" id="ARBA00001968"/>
    </source>
</evidence>
<comment type="similarity">
    <text evidence="3">Belongs to the class II aldolase/RraA-like family.</text>
</comment>
<name>A0ABT1A277_9PSEU</name>
<comment type="caution">
    <text evidence="13">The sequence shown here is derived from an EMBL/GenBank/DDBJ whole genome shotgun (WGS) entry which is preliminary data.</text>
</comment>
<keyword evidence="13" id="KW-0489">Methyltransferase</keyword>
<evidence type="ECO:0000256" key="12">
    <source>
        <dbReference type="ARBA" id="ARBA00047973"/>
    </source>
</evidence>
<dbReference type="RefSeq" id="WP_252440245.1">
    <property type="nucleotide sequence ID" value="NZ_JAGSOV010000039.1"/>
</dbReference>
<dbReference type="PANTHER" id="PTHR33254:SF4">
    <property type="entry name" value="4-HYDROXY-4-METHYL-2-OXOGLUTARATE ALDOLASE 3-RELATED"/>
    <property type="match status" value="1"/>
</dbReference>